<protein>
    <submittedName>
        <fullName evidence="1">Uncharacterized protein</fullName>
    </submittedName>
</protein>
<accession>A0A0A9E8X1</accession>
<name>A0A0A9E8X1_ARUDO</name>
<sequence>MARFCRSLCRRQAGIELEAKAASHKPLQQAGFCTNRSCAKGGGCIMKSKFECGSAINK</sequence>
<proteinExistence type="predicted"/>
<evidence type="ECO:0000313" key="1">
    <source>
        <dbReference type="EMBL" id="JAD97179.1"/>
    </source>
</evidence>
<reference evidence="1" key="1">
    <citation type="submission" date="2014-09" db="EMBL/GenBank/DDBJ databases">
        <authorList>
            <person name="Magalhaes I.L.F."/>
            <person name="Oliveira U."/>
            <person name="Santos F.R."/>
            <person name="Vidigal T.H.D.A."/>
            <person name="Brescovit A.D."/>
            <person name="Santos A.J."/>
        </authorList>
    </citation>
    <scope>NUCLEOTIDE SEQUENCE</scope>
    <source>
        <tissue evidence="1">Shoot tissue taken approximately 20 cm above the soil surface</tissue>
    </source>
</reference>
<organism evidence="1">
    <name type="scientific">Arundo donax</name>
    <name type="common">Giant reed</name>
    <name type="synonym">Donax arundinaceus</name>
    <dbReference type="NCBI Taxonomy" id="35708"/>
    <lineage>
        <taxon>Eukaryota</taxon>
        <taxon>Viridiplantae</taxon>
        <taxon>Streptophyta</taxon>
        <taxon>Embryophyta</taxon>
        <taxon>Tracheophyta</taxon>
        <taxon>Spermatophyta</taxon>
        <taxon>Magnoliopsida</taxon>
        <taxon>Liliopsida</taxon>
        <taxon>Poales</taxon>
        <taxon>Poaceae</taxon>
        <taxon>PACMAD clade</taxon>
        <taxon>Arundinoideae</taxon>
        <taxon>Arundineae</taxon>
        <taxon>Arundo</taxon>
    </lineage>
</organism>
<dbReference type="AlphaFoldDB" id="A0A0A9E8X1"/>
<reference evidence="1" key="2">
    <citation type="journal article" date="2015" name="Data Brief">
        <title>Shoot transcriptome of the giant reed, Arundo donax.</title>
        <authorList>
            <person name="Barrero R.A."/>
            <person name="Guerrero F.D."/>
            <person name="Moolhuijzen P."/>
            <person name="Goolsby J.A."/>
            <person name="Tidwell J."/>
            <person name="Bellgard S.E."/>
            <person name="Bellgard M.I."/>
        </authorList>
    </citation>
    <scope>NUCLEOTIDE SEQUENCE</scope>
    <source>
        <tissue evidence="1">Shoot tissue taken approximately 20 cm above the soil surface</tissue>
    </source>
</reference>
<dbReference type="EMBL" id="GBRH01200716">
    <property type="protein sequence ID" value="JAD97179.1"/>
    <property type="molecule type" value="Transcribed_RNA"/>
</dbReference>